<dbReference type="GO" id="GO:0003735">
    <property type="term" value="F:structural constituent of ribosome"/>
    <property type="evidence" value="ECO:0007669"/>
    <property type="project" value="InterPro"/>
</dbReference>
<dbReference type="GO" id="GO:0009507">
    <property type="term" value="C:chloroplast"/>
    <property type="evidence" value="ECO:0007669"/>
    <property type="project" value="UniProtKB-SubCell"/>
</dbReference>
<dbReference type="Pfam" id="PF00886">
    <property type="entry name" value="Ribosomal_S16"/>
    <property type="match status" value="1"/>
</dbReference>
<sequence>RLNPNSKMAFETGSRTVGSLAIRNRNTGMNIEYRNYLELFARMTMRKHMFGLSMFDKDDEKRMNIKLERVKYWLSVGAQPSESVESLLFRSGLQVKRKGGLSGVDTPNQEQSANDKEADGVSPEAVFSIGLQV</sequence>
<comment type="caution">
    <text evidence="6">The sequence shown here is derived from an EMBL/GenBank/DDBJ whole genome shotgun (WGS) entry which is preliminary data.</text>
</comment>
<feature type="non-terminal residue" evidence="6">
    <location>
        <position position="1"/>
    </location>
</feature>
<dbReference type="Gene3D" id="3.30.1320.10">
    <property type="match status" value="1"/>
</dbReference>
<gene>
    <name evidence="6" type="ORF">A2U01_0010133</name>
</gene>
<dbReference type="Proteomes" id="UP000265520">
    <property type="component" value="Unassembled WGS sequence"/>
</dbReference>
<dbReference type="GO" id="GO:0015935">
    <property type="term" value="C:small ribosomal subunit"/>
    <property type="evidence" value="ECO:0007669"/>
    <property type="project" value="TreeGrafter"/>
</dbReference>
<organism evidence="6 7">
    <name type="scientific">Trifolium medium</name>
    <dbReference type="NCBI Taxonomy" id="97028"/>
    <lineage>
        <taxon>Eukaryota</taxon>
        <taxon>Viridiplantae</taxon>
        <taxon>Streptophyta</taxon>
        <taxon>Embryophyta</taxon>
        <taxon>Tracheophyta</taxon>
        <taxon>Spermatophyta</taxon>
        <taxon>Magnoliopsida</taxon>
        <taxon>eudicotyledons</taxon>
        <taxon>Gunneridae</taxon>
        <taxon>Pentapetalae</taxon>
        <taxon>rosids</taxon>
        <taxon>fabids</taxon>
        <taxon>Fabales</taxon>
        <taxon>Fabaceae</taxon>
        <taxon>Papilionoideae</taxon>
        <taxon>50 kb inversion clade</taxon>
        <taxon>NPAAA clade</taxon>
        <taxon>Hologalegina</taxon>
        <taxon>IRL clade</taxon>
        <taxon>Trifolieae</taxon>
        <taxon>Trifolium</taxon>
    </lineage>
</organism>
<evidence type="ECO:0000256" key="2">
    <source>
        <dbReference type="ARBA" id="ARBA00006668"/>
    </source>
</evidence>
<keyword evidence="3 6" id="KW-0689">Ribosomal protein</keyword>
<dbReference type="InterPro" id="IPR000307">
    <property type="entry name" value="Ribosomal_bS16"/>
</dbReference>
<dbReference type="AlphaFoldDB" id="A0A392MQH4"/>
<comment type="subcellular location">
    <subcellularLocation>
        <location evidence="1">Plastid</location>
        <location evidence="1">Chloroplast</location>
    </subcellularLocation>
</comment>
<comment type="similarity">
    <text evidence="2">Belongs to the bacterial ribosomal protein bS16 family.</text>
</comment>
<dbReference type="PANTHER" id="PTHR12919">
    <property type="entry name" value="30S RIBOSOMAL PROTEIN S16"/>
    <property type="match status" value="1"/>
</dbReference>
<evidence type="ECO:0000313" key="6">
    <source>
        <dbReference type="EMBL" id="MCH89239.1"/>
    </source>
</evidence>
<evidence type="ECO:0000313" key="7">
    <source>
        <dbReference type="Proteomes" id="UP000265520"/>
    </source>
</evidence>
<keyword evidence="4" id="KW-0687">Ribonucleoprotein</keyword>
<protein>
    <submittedName>
        <fullName evidence="6">30S ribosomal protein S16</fullName>
    </submittedName>
</protein>
<evidence type="ECO:0000256" key="5">
    <source>
        <dbReference type="SAM" id="MobiDB-lite"/>
    </source>
</evidence>
<evidence type="ECO:0000256" key="1">
    <source>
        <dbReference type="ARBA" id="ARBA00004229"/>
    </source>
</evidence>
<dbReference type="PANTHER" id="PTHR12919:SF33">
    <property type="entry name" value="30S RIBOSOMAL S16-LIKE PROTEIN"/>
    <property type="match status" value="1"/>
</dbReference>
<dbReference type="InterPro" id="IPR023803">
    <property type="entry name" value="Ribosomal_bS16_dom_sf"/>
</dbReference>
<reference evidence="6 7" key="1">
    <citation type="journal article" date="2018" name="Front. Plant Sci.">
        <title>Red Clover (Trifolium pratense) and Zigzag Clover (T. medium) - A Picture of Genomic Similarities and Differences.</title>
        <authorList>
            <person name="Dluhosova J."/>
            <person name="Istvanek J."/>
            <person name="Nedelnik J."/>
            <person name="Repkova J."/>
        </authorList>
    </citation>
    <scope>NUCLEOTIDE SEQUENCE [LARGE SCALE GENOMIC DNA]</scope>
    <source>
        <strain evidence="7">cv. 10/8</strain>
        <tissue evidence="6">Leaf</tissue>
    </source>
</reference>
<evidence type="ECO:0000256" key="3">
    <source>
        <dbReference type="ARBA" id="ARBA00022980"/>
    </source>
</evidence>
<proteinExistence type="inferred from homology"/>
<dbReference type="GO" id="GO:0005739">
    <property type="term" value="C:mitochondrion"/>
    <property type="evidence" value="ECO:0007669"/>
    <property type="project" value="GOC"/>
</dbReference>
<name>A0A392MQH4_9FABA</name>
<keyword evidence="7" id="KW-1185">Reference proteome</keyword>
<evidence type="ECO:0000256" key="4">
    <source>
        <dbReference type="ARBA" id="ARBA00023274"/>
    </source>
</evidence>
<dbReference type="GO" id="GO:0032543">
    <property type="term" value="P:mitochondrial translation"/>
    <property type="evidence" value="ECO:0007669"/>
    <property type="project" value="TreeGrafter"/>
</dbReference>
<accession>A0A392MQH4</accession>
<dbReference type="EMBL" id="LXQA010015754">
    <property type="protein sequence ID" value="MCH89239.1"/>
    <property type="molecule type" value="Genomic_DNA"/>
</dbReference>
<dbReference type="SUPFAM" id="SSF54565">
    <property type="entry name" value="Ribosomal protein S16"/>
    <property type="match status" value="1"/>
</dbReference>
<feature type="region of interest" description="Disordered" evidence="5">
    <location>
        <begin position="98"/>
        <end position="122"/>
    </location>
</feature>